<reference evidence="8 9" key="1">
    <citation type="submission" date="2023-11" db="EMBL/GenBank/DDBJ databases">
        <title>Peredibacter starrii A3.12.</title>
        <authorList>
            <person name="Mitchell R.J."/>
        </authorList>
    </citation>
    <scope>NUCLEOTIDE SEQUENCE [LARGE SCALE GENOMIC DNA]</scope>
    <source>
        <strain evidence="8 9">A3.12</strain>
    </source>
</reference>
<organism evidence="8 9">
    <name type="scientific">Peredibacter starrii</name>
    <dbReference type="NCBI Taxonomy" id="28202"/>
    <lineage>
        <taxon>Bacteria</taxon>
        <taxon>Pseudomonadati</taxon>
        <taxon>Bdellovibrionota</taxon>
        <taxon>Bacteriovoracia</taxon>
        <taxon>Bacteriovoracales</taxon>
        <taxon>Bacteriovoracaceae</taxon>
        <taxon>Peredibacter</taxon>
    </lineage>
</organism>
<dbReference type="SMART" id="SM00925">
    <property type="entry name" value="MltA"/>
    <property type="match status" value="1"/>
</dbReference>
<evidence type="ECO:0000256" key="5">
    <source>
        <dbReference type="ARBA" id="ARBA00030918"/>
    </source>
</evidence>
<dbReference type="KEGG" id="psti:SOO65_13410"/>
<dbReference type="PANTHER" id="PTHR30124:SF0">
    <property type="entry name" value="MEMBRANE-BOUND LYTIC MUREIN TRANSGLYCOSYLASE A"/>
    <property type="match status" value="1"/>
</dbReference>
<dbReference type="GO" id="GO:0009253">
    <property type="term" value="P:peptidoglycan catabolic process"/>
    <property type="evidence" value="ECO:0007669"/>
    <property type="project" value="TreeGrafter"/>
</dbReference>
<evidence type="ECO:0000259" key="7">
    <source>
        <dbReference type="SMART" id="SM00925"/>
    </source>
</evidence>
<evidence type="ECO:0000313" key="9">
    <source>
        <dbReference type="Proteomes" id="UP001324634"/>
    </source>
</evidence>
<comment type="catalytic activity">
    <reaction evidence="1">
        <text>Exolytic cleavage of the (1-&gt;4)-beta-glycosidic linkage between N-acetylmuramic acid (MurNAc) and N-acetylglucosamine (GlcNAc) residues in peptidoglycan, from either the reducing or the non-reducing ends of the peptidoglycan chains, with concomitant formation of a 1,6-anhydrobond in the MurNAc residue.</text>
        <dbReference type="EC" id="4.2.2.n1"/>
    </reaction>
</comment>
<dbReference type="SUPFAM" id="SSF50685">
    <property type="entry name" value="Barwin-like endoglucanases"/>
    <property type="match status" value="1"/>
</dbReference>
<evidence type="ECO:0000313" key="8">
    <source>
        <dbReference type="EMBL" id="WPU63687.1"/>
    </source>
</evidence>
<dbReference type="InterPro" id="IPR005300">
    <property type="entry name" value="MltA_B"/>
</dbReference>
<dbReference type="InterPro" id="IPR036908">
    <property type="entry name" value="RlpA-like_sf"/>
</dbReference>
<dbReference type="EMBL" id="CP139487">
    <property type="protein sequence ID" value="WPU63687.1"/>
    <property type="molecule type" value="Genomic_DNA"/>
</dbReference>
<dbReference type="GO" id="GO:0019867">
    <property type="term" value="C:outer membrane"/>
    <property type="evidence" value="ECO:0007669"/>
    <property type="project" value="InterPro"/>
</dbReference>
<dbReference type="Pfam" id="PF03562">
    <property type="entry name" value="MltA"/>
    <property type="match status" value="1"/>
</dbReference>
<dbReference type="GO" id="GO:0009254">
    <property type="term" value="P:peptidoglycan turnover"/>
    <property type="evidence" value="ECO:0007669"/>
    <property type="project" value="InterPro"/>
</dbReference>
<accession>A0AAX4HKC4</accession>
<dbReference type="InterPro" id="IPR026044">
    <property type="entry name" value="MltA"/>
</dbReference>
<dbReference type="Proteomes" id="UP001324634">
    <property type="component" value="Chromosome"/>
</dbReference>
<keyword evidence="9" id="KW-1185">Reference proteome</keyword>
<dbReference type="CDD" id="cd14485">
    <property type="entry name" value="mltA_like_LT_A"/>
    <property type="match status" value="1"/>
</dbReference>
<dbReference type="Gene3D" id="2.40.40.10">
    <property type="entry name" value="RlpA-like domain"/>
    <property type="match status" value="2"/>
</dbReference>
<dbReference type="RefSeq" id="WP_321390841.1">
    <property type="nucleotide sequence ID" value="NZ_CP139487.1"/>
</dbReference>
<dbReference type="Gene3D" id="2.40.240.50">
    <property type="entry name" value="Barwin-like endoglucanases"/>
    <property type="match status" value="2"/>
</dbReference>
<dbReference type="GO" id="GO:0004553">
    <property type="term" value="F:hydrolase activity, hydrolyzing O-glycosyl compounds"/>
    <property type="evidence" value="ECO:0007669"/>
    <property type="project" value="InterPro"/>
</dbReference>
<gene>
    <name evidence="8" type="ORF">SOO65_13410</name>
</gene>
<keyword evidence="6" id="KW-0732">Signal</keyword>
<keyword evidence="3" id="KW-0456">Lyase</keyword>
<dbReference type="GO" id="GO:0008933">
    <property type="term" value="F:peptidoglycan lytic transglycosylase activity"/>
    <property type="evidence" value="ECO:0007669"/>
    <property type="project" value="TreeGrafter"/>
</dbReference>
<evidence type="ECO:0000256" key="4">
    <source>
        <dbReference type="ARBA" id="ARBA00023316"/>
    </source>
</evidence>
<dbReference type="Pfam" id="PF06725">
    <property type="entry name" value="3D"/>
    <property type="match status" value="1"/>
</dbReference>
<protein>
    <recommendedName>
        <fullName evidence="2">peptidoglycan lytic exotransglycosylase</fullName>
        <ecNumber evidence="2">4.2.2.n1</ecNumber>
    </recommendedName>
    <alternativeName>
        <fullName evidence="5">Murein hydrolase A</fullName>
    </alternativeName>
</protein>
<evidence type="ECO:0000256" key="1">
    <source>
        <dbReference type="ARBA" id="ARBA00001420"/>
    </source>
</evidence>
<feature type="domain" description="Lytic transglycosylase MltA" evidence="7">
    <location>
        <begin position="142"/>
        <end position="279"/>
    </location>
</feature>
<dbReference type="PANTHER" id="PTHR30124">
    <property type="entry name" value="MEMBRANE-BOUND LYTIC MUREIN TRANSGLYCOSYLASE A"/>
    <property type="match status" value="1"/>
</dbReference>
<evidence type="ECO:0000256" key="2">
    <source>
        <dbReference type="ARBA" id="ARBA00012587"/>
    </source>
</evidence>
<feature type="chain" id="PRO_5043343360" description="peptidoglycan lytic exotransglycosylase" evidence="6">
    <location>
        <begin position="18"/>
        <end position="382"/>
    </location>
</feature>
<dbReference type="AlphaFoldDB" id="A0AAX4HKC4"/>
<name>A0AAX4HKC4_9BACT</name>
<sequence>MKLILALVALYSGLIFAQEVTPTVRLQQSVSFSDDLQFQNLDLAIERQLASFDRIGLKGQIKFGSKLYPKTVLRDSLILLRDLAKKALQCQRTNPATACLDQFNAAMNSQFAIYVPVVNKKTKNGTVKARTQTKFTSYYSPDLHGSRVPTERFKRAIYRKPDAPHDNYTRVAIDYKGALAGRGYEIFWVEESFYDLYLLHVQGGGRINVFDANGNKEVKYLSYDGKNSQPFKMVYHYMMAQGYLKPGDAGIPGQRRFLEEHPEKEEEVFGSCPSYVYFKESDQEPVGLNNIPLTENRSLAIDSRIYKTMGMINFVKVVKASHVDENGQVVKVPFSRFFISQDTGGAIRGNARCDLYFGYGPLAELTAYNLNDFGEQYFLIKK</sequence>
<proteinExistence type="predicted"/>
<dbReference type="InterPro" id="IPR010611">
    <property type="entry name" value="3D_dom"/>
</dbReference>
<dbReference type="EC" id="4.2.2.n1" evidence="2"/>
<evidence type="ECO:0000256" key="3">
    <source>
        <dbReference type="ARBA" id="ARBA00023239"/>
    </source>
</evidence>
<keyword evidence="4" id="KW-0961">Cell wall biogenesis/degradation</keyword>
<dbReference type="GO" id="GO:0071555">
    <property type="term" value="P:cell wall organization"/>
    <property type="evidence" value="ECO:0007669"/>
    <property type="project" value="UniProtKB-KW"/>
</dbReference>
<feature type="signal peptide" evidence="6">
    <location>
        <begin position="1"/>
        <end position="17"/>
    </location>
</feature>
<evidence type="ECO:0000256" key="6">
    <source>
        <dbReference type="SAM" id="SignalP"/>
    </source>
</evidence>